<name>A0AAJ0DHS4_9PEZI</name>
<reference evidence="1" key="1">
    <citation type="submission" date="2023-04" db="EMBL/GenBank/DDBJ databases">
        <title>Black Yeasts Isolated from many extreme environments.</title>
        <authorList>
            <person name="Coleine C."/>
            <person name="Stajich J.E."/>
            <person name="Selbmann L."/>
        </authorList>
    </citation>
    <scope>NUCLEOTIDE SEQUENCE</scope>
    <source>
        <strain evidence="1">CCFEE 5312</strain>
    </source>
</reference>
<evidence type="ECO:0000313" key="2">
    <source>
        <dbReference type="Proteomes" id="UP001271007"/>
    </source>
</evidence>
<protein>
    <submittedName>
        <fullName evidence="1">Uncharacterized protein</fullName>
    </submittedName>
</protein>
<comment type="caution">
    <text evidence="1">The sequence shown here is derived from an EMBL/GenBank/DDBJ whole genome shotgun (WGS) entry which is preliminary data.</text>
</comment>
<dbReference type="Proteomes" id="UP001271007">
    <property type="component" value="Unassembled WGS sequence"/>
</dbReference>
<dbReference type="AlphaFoldDB" id="A0AAJ0DHS4"/>
<sequence>MAAQAAMIWNELAQVTFAVDETPFAHLSLNESSGTVTETEADINHYLLIDTDSRFFVAASLVKNAELFREFFAEITKTVILSFRNIKSFESFNKWLEAFFAPSTETPAFQVAMFVFDDWYKYGGLAIYPRREQHGKEERAHNEFSDWLDVACSLPSNVEIELVFRVPWRDFHWLHHESQSLRNRGTFKVGVAVDGWQE</sequence>
<accession>A0AAJ0DHS4</accession>
<proteinExistence type="predicted"/>
<gene>
    <name evidence="1" type="ORF">LTR09_004964</name>
</gene>
<dbReference type="EMBL" id="JAWDJX010000013">
    <property type="protein sequence ID" value="KAK3054186.1"/>
    <property type="molecule type" value="Genomic_DNA"/>
</dbReference>
<organism evidence="1 2">
    <name type="scientific">Extremus antarcticus</name>
    <dbReference type="NCBI Taxonomy" id="702011"/>
    <lineage>
        <taxon>Eukaryota</taxon>
        <taxon>Fungi</taxon>
        <taxon>Dikarya</taxon>
        <taxon>Ascomycota</taxon>
        <taxon>Pezizomycotina</taxon>
        <taxon>Dothideomycetes</taxon>
        <taxon>Dothideomycetidae</taxon>
        <taxon>Mycosphaerellales</taxon>
        <taxon>Extremaceae</taxon>
        <taxon>Extremus</taxon>
    </lineage>
</organism>
<evidence type="ECO:0000313" key="1">
    <source>
        <dbReference type="EMBL" id="KAK3054186.1"/>
    </source>
</evidence>
<keyword evidence="2" id="KW-1185">Reference proteome</keyword>